<accession>W3XN65</accession>
<dbReference type="OrthoDB" id="671439at2759"/>
<protein>
    <recommendedName>
        <fullName evidence="4">Trichothecene 3-O-acetyltransferase</fullName>
    </recommendedName>
</protein>
<sequence>MTTTESLSRVLSVKPQKIVTPHRGQMLPNGDEIFQLSDTGGQMLSLYIWLLDIFELPDSVDRDKIISNLNKGLERALGDHPELMGTMHFDNVTKRIIIKKPEEATAALHIKDATKATDEKGKLPSYAWYHEHDYPVHRFEVAKLIPAEAASLPMVVAEDLDTPGPVVAAFQATFIEGGVIIGTAISHQVSDGLGVDAFSTTWAAYSKEATTGQSANLEPEILPHSLFTAANKPTSEEWESLRGKFPTMKYNLKPFPPPPADFVPPVVTTRVFHFPKSKLAKLKAECSIGLPVDGIDFISSYDAVAALWWRVQLRARQPWLKFDDQASTSAIHAVNMRTRVEKPISSRYIGCSVAIPRSNPLTVGQVLEGSRETTLPVLARTIRSVTKQVTPEYIQKQMAWGAGSPDQRWTELDMPWVHGLDCMGIGWHDMKPYTMHDYGFGLPTGFRWPQMAFESFFFMMPSRVGKKGARPDEGMEVTFSAEESCYPRIEADEELLAYCEQRGLGS</sequence>
<dbReference type="GeneID" id="19266334"/>
<dbReference type="Gene3D" id="3.30.559.10">
    <property type="entry name" value="Chloramphenicol acetyltransferase-like domain"/>
    <property type="match status" value="2"/>
</dbReference>
<proteinExistence type="predicted"/>
<dbReference type="AlphaFoldDB" id="W3XN65"/>
<evidence type="ECO:0000313" key="2">
    <source>
        <dbReference type="EMBL" id="ETS87493.1"/>
    </source>
</evidence>
<dbReference type="Pfam" id="PF02458">
    <property type="entry name" value="Transferase"/>
    <property type="match status" value="1"/>
</dbReference>
<dbReference type="EMBL" id="KI912109">
    <property type="protein sequence ID" value="ETS87493.1"/>
    <property type="molecule type" value="Genomic_DNA"/>
</dbReference>
<dbReference type="HOGENOM" id="CLU_026450_2_1_1"/>
<dbReference type="InParanoid" id="W3XN65"/>
<dbReference type="InterPro" id="IPR023213">
    <property type="entry name" value="CAT-like_dom_sf"/>
</dbReference>
<dbReference type="RefSeq" id="XP_007828093.1">
    <property type="nucleotide sequence ID" value="XM_007829902.1"/>
</dbReference>
<gene>
    <name evidence="2" type="ORF">PFICI_01321</name>
</gene>
<dbReference type="PANTHER" id="PTHR31896:SF64">
    <property type="entry name" value="TRICHOTHECENE 3-O-ACETYLTRANSFERASE"/>
    <property type="match status" value="1"/>
</dbReference>
<evidence type="ECO:0000256" key="1">
    <source>
        <dbReference type="ARBA" id="ARBA00022679"/>
    </source>
</evidence>
<dbReference type="InterPro" id="IPR051283">
    <property type="entry name" value="Sec_Metabolite_Acyltrans"/>
</dbReference>
<keyword evidence="3" id="KW-1185">Reference proteome</keyword>
<dbReference type="OMA" id="CQSSKAH"/>
<keyword evidence="1" id="KW-0808">Transferase</keyword>
<evidence type="ECO:0000313" key="3">
    <source>
        <dbReference type="Proteomes" id="UP000030651"/>
    </source>
</evidence>
<evidence type="ECO:0008006" key="4">
    <source>
        <dbReference type="Google" id="ProtNLM"/>
    </source>
</evidence>
<dbReference type="eggNOG" id="ENOG502T74S">
    <property type="taxonomic scope" value="Eukaryota"/>
</dbReference>
<dbReference type="KEGG" id="pfy:PFICI_01321"/>
<dbReference type="GO" id="GO:0016740">
    <property type="term" value="F:transferase activity"/>
    <property type="evidence" value="ECO:0007669"/>
    <property type="project" value="UniProtKB-KW"/>
</dbReference>
<dbReference type="PANTHER" id="PTHR31896">
    <property type="entry name" value="FAMILY REGULATORY PROTEIN, PUTATIVE (AFU_ORTHOLOGUE AFUA_3G14730)-RELATED"/>
    <property type="match status" value="1"/>
</dbReference>
<reference evidence="3" key="1">
    <citation type="journal article" date="2015" name="BMC Genomics">
        <title>Genomic and transcriptomic analysis of the endophytic fungus Pestalotiopsis fici reveals its lifestyle and high potential for synthesis of natural products.</title>
        <authorList>
            <person name="Wang X."/>
            <person name="Zhang X."/>
            <person name="Liu L."/>
            <person name="Xiang M."/>
            <person name="Wang W."/>
            <person name="Sun X."/>
            <person name="Che Y."/>
            <person name="Guo L."/>
            <person name="Liu G."/>
            <person name="Guo L."/>
            <person name="Wang C."/>
            <person name="Yin W.B."/>
            <person name="Stadler M."/>
            <person name="Zhang X."/>
            <person name="Liu X."/>
        </authorList>
    </citation>
    <scope>NUCLEOTIDE SEQUENCE [LARGE SCALE GENOMIC DNA]</scope>
    <source>
        <strain evidence="3">W106-1 / CGMCC3.15140</strain>
    </source>
</reference>
<dbReference type="FunCoup" id="W3XN65">
    <property type="interactions" value="64"/>
</dbReference>
<organism evidence="2 3">
    <name type="scientific">Pestalotiopsis fici (strain W106-1 / CGMCC3.15140)</name>
    <dbReference type="NCBI Taxonomy" id="1229662"/>
    <lineage>
        <taxon>Eukaryota</taxon>
        <taxon>Fungi</taxon>
        <taxon>Dikarya</taxon>
        <taxon>Ascomycota</taxon>
        <taxon>Pezizomycotina</taxon>
        <taxon>Sordariomycetes</taxon>
        <taxon>Xylariomycetidae</taxon>
        <taxon>Amphisphaeriales</taxon>
        <taxon>Sporocadaceae</taxon>
        <taxon>Pestalotiopsis</taxon>
    </lineage>
</organism>
<dbReference type="Proteomes" id="UP000030651">
    <property type="component" value="Unassembled WGS sequence"/>
</dbReference>
<name>W3XN65_PESFW</name>